<comment type="caution">
    <text evidence="4">The sequence shown here is derived from an EMBL/GenBank/DDBJ whole genome shotgun (WGS) entry which is preliminary data.</text>
</comment>
<keyword evidence="5" id="KW-1185">Reference proteome</keyword>
<reference evidence="4 5" key="1">
    <citation type="journal article" date="2017" name="Int. J. Parasitol.">
        <title>The genome of the protozoan parasite Cystoisospora suis and a reverse vaccinology approach to identify vaccine candidates.</title>
        <authorList>
            <person name="Palmieri N."/>
            <person name="Shrestha A."/>
            <person name="Ruttkowski B."/>
            <person name="Beck T."/>
            <person name="Vogl C."/>
            <person name="Tomley F."/>
            <person name="Blake D.P."/>
            <person name="Joachim A."/>
        </authorList>
    </citation>
    <scope>NUCLEOTIDE SEQUENCE [LARGE SCALE GENOMIC DNA]</scope>
    <source>
        <strain evidence="4 5">Wien I</strain>
    </source>
</reference>
<feature type="compositionally biased region" description="Low complexity" evidence="2">
    <location>
        <begin position="536"/>
        <end position="546"/>
    </location>
</feature>
<dbReference type="VEuPathDB" id="ToxoDB:CSUI_005821"/>
<dbReference type="AlphaFoldDB" id="A0A2C6KW66"/>
<name>A0A2C6KW66_9APIC</name>
<evidence type="ECO:0000256" key="2">
    <source>
        <dbReference type="SAM" id="MobiDB-lite"/>
    </source>
</evidence>
<dbReference type="Proteomes" id="UP000221165">
    <property type="component" value="Unassembled WGS sequence"/>
</dbReference>
<feature type="compositionally biased region" description="Low complexity" evidence="2">
    <location>
        <begin position="1"/>
        <end position="13"/>
    </location>
</feature>
<feature type="compositionally biased region" description="Low complexity" evidence="2">
    <location>
        <begin position="555"/>
        <end position="573"/>
    </location>
</feature>
<dbReference type="InterPro" id="IPR031160">
    <property type="entry name" value="F_BAR_dom"/>
</dbReference>
<evidence type="ECO:0000259" key="3">
    <source>
        <dbReference type="PROSITE" id="PS51741"/>
    </source>
</evidence>
<dbReference type="Gene3D" id="1.20.1270.60">
    <property type="entry name" value="Arfaptin homology (AH) domain/BAR domain"/>
    <property type="match status" value="1"/>
</dbReference>
<feature type="compositionally biased region" description="Polar residues" evidence="2">
    <location>
        <begin position="67"/>
        <end position="104"/>
    </location>
</feature>
<dbReference type="InterPro" id="IPR027267">
    <property type="entry name" value="AH/BAR_dom_sf"/>
</dbReference>
<keyword evidence="1" id="KW-0175">Coiled coil</keyword>
<feature type="compositionally biased region" description="Basic and acidic residues" evidence="2">
    <location>
        <begin position="1083"/>
        <end position="1097"/>
    </location>
</feature>
<evidence type="ECO:0000313" key="5">
    <source>
        <dbReference type="Proteomes" id="UP000221165"/>
    </source>
</evidence>
<dbReference type="RefSeq" id="XP_067922034.1">
    <property type="nucleotide sequence ID" value="XM_068065989.1"/>
</dbReference>
<feature type="compositionally biased region" description="Basic and acidic residues" evidence="2">
    <location>
        <begin position="1040"/>
        <end position="1076"/>
    </location>
</feature>
<sequence>MEELQPAATAATLAPPPPPGNPPETPDGTLSSEESKKPSESSLGQAAIASSSSPSPPSSSSKEETVNSDTNSASTDAITGGLSSATDDGNARTSQEGAGQEKIQQLSSFKETLISDWSLAVSRVDSGRMLLERLRASLLQRANAAVEQASRMETSIQTFIGTNLESKSVSEAVYSFRMESLHHSDHCREYAEALRRDVVEGTLTNTIHNHYAVLQQIKSDGSDAQKELTMATIDHQKAMERYLRCSRDAAAAASRCQAGEMQIPSIRTELALASMKRCVEARIAEEEYKESVGRLNIATQSYRKKLSIILQSLQDMEEKRILCFRDALRKVAVYEAAYLRNLQYELDHTIKQVEHINPQEDIQEFLQRHQDLPKAETSVGLPIQPQSWVDLDRTFGDCLATGGGERGRGRSSSSTIFSKSSETSSSVSSTLLGSSAAASVARSILQKTPFTRVMQSAASFVGASTSTIGAHSSSDSTYQGHNSHNNTSSTTNVLSSKGVGEGTPCARFAHSSSHVGNSSSGSNSSHSPSPGGGRAAGTATFSLGTSSAGGGGDSQGSATRGKAGEGSSSSGSGVFTGKVLSGFSRASKGGGQSVSSRGRGEVNDSSEDDEVFVDTGDGSSSSMMGGGEEAAVKKLEREYEEILDVLWDREESRNHREENASGAGGGGEDEVRREDDHSEDERKNGEREKDNRQKGHKGRRTSLIVVDPAQCPYSEETCEKLTKILPQLKNDFSSSLKRFAFLKTLEKRRRDCMVKGHRQVYLHHMLSLRLLGEISEWLLDYADEQLDVWTGRLLLLLSMQIAASGAKSADPQMQTFSWEVYRSQQKEIQGKDKNHEKEEETSQSAVGKGTEEIVRWSLHRCLYHHRYWNRVTFWEEALTLTISEELQRQKLLEKWRTLGEEGLQQEEQKFRERNPCCGCLASFGSFMVLYGIAPEQVQSLLVSVSRSCHLDEEFASRLIEGAQRFTSAYQASRSDSTRVKTGTSHSSASSSTQMTTDVSACGGVRSQSTAASSSHPRVTSPLENKKAPAVSVLGRSDLLPARKREEDLSALKKQVESEKETKDKREVKGELDRTEGDGAGMKSSEEEREKQERKETSLAEAAAKVQDLL</sequence>
<protein>
    <recommendedName>
        <fullName evidence="3">F-BAR domain-containing protein</fullName>
    </recommendedName>
</protein>
<feature type="compositionally biased region" description="Polar residues" evidence="2">
    <location>
        <begin position="466"/>
        <end position="480"/>
    </location>
</feature>
<dbReference type="EMBL" id="MIGC01002827">
    <property type="protein sequence ID" value="PHJ20345.1"/>
    <property type="molecule type" value="Genomic_DNA"/>
</dbReference>
<evidence type="ECO:0000256" key="1">
    <source>
        <dbReference type="PROSITE-ProRule" id="PRU01077"/>
    </source>
</evidence>
<dbReference type="GeneID" id="94429200"/>
<dbReference type="OrthoDB" id="10255128at2759"/>
<accession>A0A2C6KW66</accession>
<feature type="compositionally biased region" description="Pro residues" evidence="2">
    <location>
        <begin position="14"/>
        <end position="25"/>
    </location>
</feature>
<feature type="compositionally biased region" description="Basic and acidic residues" evidence="2">
    <location>
        <begin position="650"/>
        <end position="659"/>
    </location>
</feature>
<feature type="domain" description="F-BAR" evidence="3">
    <location>
        <begin position="107"/>
        <end position="361"/>
    </location>
</feature>
<feature type="region of interest" description="Disordered" evidence="2">
    <location>
        <begin position="1"/>
        <end position="104"/>
    </location>
</feature>
<feature type="compositionally biased region" description="Low complexity" evidence="2">
    <location>
        <begin position="981"/>
        <end position="996"/>
    </location>
</feature>
<feature type="compositionally biased region" description="Basic and acidic residues" evidence="2">
    <location>
        <begin position="669"/>
        <end position="693"/>
    </location>
</feature>
<gene>
    <name evidence="4" type="ORF">CSUI_005821</name>
</gene>
<feature type="region of interest" description="Disordered" evidence="2">
    <location>
        <begin position="400"/>
        <end position="420"/>
    </location>
</feature>
<feature type="region of interest" description="Disordered" evidence="2">
    <location>
        <begin position="970"/>
        <end position="1109"/>
    </location>
</feature>
<feature type="compositionally biased region" description="Polar residues" evidence="2">
    <location>
        <begin position="1005"/>
        <end position="1017"/>
    </location>
</feature>
<dbReference type="SUPFAM" id="SSF103657">
    <property type="entry name" value="BAR/IMD domain-like"/>
    <property type="match status" value="1"/>
</dbReference>
<feature type="compositionally biased region" description="Low complexity" evidence="2">
    <location>
        <begin position="511"/>
        <end position="529"/>
    </location>
</feature>
<feature type="region of interest" description="Disordered" evidence="2">
    <location>
        <begin position="650"/>
        <end position="701"/>
    </location>
</feature>
<evidence type="ECO:0000313" key="4">
    <source>
        <dbReference type="EMBL" id="PHJ20345.1"/>
    </source>
</evidence>
<proteinExistence type="predicted"/>
<feature type="compositionally biased region" description="Low complexity" evidence="2">
    <location>
        <begin position="410"/>
        <end position="420"/>
    </location>
</feature>
<feature type="region of interest" description="Disordered" evidence="2">
    <location>
        <begin position="466"/>
        <end position="630"/>
    </location>
</feature>
<organism evidence="4 5">
    <name type="scientific">Cystoisospora suis</name>
    <dbReference type="NCBI Taxonomy" id="483139"/>
    <lineage>
        <taxon>Eukaryota</taxon>
        <taxon>Sar</taxon>
        <taxon>Alveolata</taxon>
        <taxon>Apicomplexa</taxon>
        <taxon>Conoidasida</taxon>
        <taxon>Coccidia</taxon>
        <taxon>Eucoccidiorida</taxon>
        <taxon>Eimeriorina</taxon>
        <taxon>Sarcocystidae</taxon>
        <taxon>Cystoisospora</taxon>
    </lineage>
</organism>
<dbReference type="PROSITE" id="PS51741">
    <property type="entry name" value="F_BAR"/>
    <property type="match status" value="1"/>
</dbReference>
<feature type="compositionally biased region" description="Low complexity" evidence="2">
    <location>
        <begin position="481"/>
        <end position="492"/>
    </location>
</feature>